<evidence type="ECO:0000313" key="1">
    <source>
        <dbReference type="EMBL" id="KAG6607339.1"/>
    </source>
</evidence>
<comment type="caution">
    <text evidence="1">The sequence shown here is derived from an EMBL/GenBank/DDBJ whole genome shotgun (WGS) entry which is preliminary data.</text>
</comment>
<keyword evidence="2" id="KW-1185">Reference proteome</keyword>
<name>A0AAV6P3X0_9ROSI</name>
<protein>
    <submittedName>
        <fullName evidence="1">Uncharacterized protein</fullName>
    </submittedName>
</protein>
<proteinExistence type="predicted"/>
<feature type="non-terminal residue" evidence="1">
    <location>
        <position position="1"/>
    </location>
</feature>
<evidence type="ECO:0000313" key="2">
    <source>
        <dbReference type="Proteomes" id="UP000685013"/>
    </source>
</evidence>
<dbReference type="EMBL" id="JAGKQH010000001">
    <property type="protein sequence ID" value="KAG6607339.1"/>
    <property type="molecule type" value="Genomic_DNA"/>
</dbReference>
<gene>
    <name evidence="1" type="ORF">SDJN03_00681</name>
</gene>
<organism evidence="1 2">
    <name type="scientific">Cucurbita argyrosperma subsp. sororia</name>
    <dbReference type="NCBI Taxonomy" id="37648"/>
    <lineage>
        <taxon>Eukaryota</taxon>
        <taxon>Viridiplantae</taxon>
        <taxon>Streptophyta</taxon>
        <taxon>Embryophyta</taxon>
        <taxon>Tracheophyta</taxon>
        <taxon>Spermatophyta</taxon>
        <taxon>Magnoliopsida</taxon>
        <taxon>eudicotyledons</taxon>
        <taxon>Gunneridae</taxon>
        <taxon>Pentapetalae</taxon>
        <taxon>rosids</taxon>
        <taxon>fabids</taxon>
        <taxon>Cucurbitales</taxon>
        <taxon>Cucurbitaceae</taxon>
        <taxon>Cucurbiteae</taxon>
        <taxon>Cucurbita</taxon>
    </lineage>
</organism>
<reference evidence="1 2" key="1">
    <citation type="journal article" date="2021" name="Hortic Res">
        <title>The domestication of Cucurbita argyrosperma as revealed by the genome of its wild relative.</title>
        <authorList>
            <person name="Barrera-Redondo J."/>
            <person name="Sanchez-de la Vega G."/>
            <person name="Aguirre-Liguori J.A."/>
            <person name="Castellanos-Morales G."/>
            <person name="Gutierrez-Guerrero Y.T."/>
            <person name="Aguirre-Dugua X."/>
            <person name="Aguirre-Planter E."/>
            <person name="Tenaillon M.I."/>
            <person name="Lira-Saade R."/>
            <person name="Eguiarte L.E."/>
        </authorList>
    </citation>
    <scope>NUCLEOTIDE SEQUENCE [LARGE SCALE GENOMIC DNA]</scope>
    <source>
        <strain evidence="1">JBR-2021</strain>
    </source>
</reference>
<sequence>MVTLAILERLLDQYGNSRAIVGSDGNPRTIVRSIGGISTTTLAIVGSVWQEGVGSSQQGMSEIRRSLYISTGEIVRMVMEREALT</sequence>
<dbReference type="Proteomes" id="UP000685013">
    <property type="component" value="Chromosome 1"/>
</dbReference>
<accession>A0AAV6P3X0</accession>
<dbReference type="AlphaFoldDB" id="A0AAV6P3X0"/>